<keyword evidence="6" id="KW-1185">Reference proteome</keyword>
<dbReference type="RefSeq" id="WP_207599069.1">
    <property type="nucleotide sequence ID" value="NZ_JAFNJU010000003.1"/>
</dbReference>
<keyword evidence="2" id="KW-0012">Acyltransferase</keyword>
<evidence type="ECO:0000313" key="5">
    <source>
        <dbReference type="EMBL" id="MBO1264568.1"/>
    </source>
</evidence>
<dbReference type="Pfam" id="PF13302">
    <property type="entry name" value="Acetyltransf_3"/>
    <property type="match status" value="1"/>
</dbReference>
<dbReference type="InterPro" id="IPR016181">
    <property type="entry name" value="Acyl_CoA_acyltransferase"/>
</dbReference>
<evidence type="ECO:0000256" key="1">
    <source>
        <dbReference type="ARBA" id="ARBA00022679"/>
    </source>
</evidence>
<dbReference type="PROSITE" id="PS51186">
    <property type="entry name" value="GNAT"/>
    <property type="match status" value="1"/>
</dbReference>
<dbReference type="GO" id="GO:0008999">
    <property type="term" value="F:protein-N-terminal-alanine acetyltransferase activity"/>
    <property type="evidence" value="ECO:0007669"/>
    <property type="project" value="TreeGrafter"/>
</dbReference>
<dbReference type="AlphaFoldDB" id="A0A939KIW5"/>
<dbReference type="GO" id="GO:0005737">
    <property type="term" value="C:cytoplasm"/>
    <property type="evidence" value="ECO:0007669"/>
    <property type="project" value="TreeGrafter"/>
</dbReference>
<comment type="caution">
    <text evidence="5">The sequence shown here is derived from an EMBL/GenBank/DDBJ whole genome shotgun (WGS) entry which is preliminary data.</text>
</comment>
<dbReference type="InterPro" id="IPR000182">
    <property type="entry name" value="GNAT_dom"/>
</dbReference>
<evidence type="ECO:0000256" key="3">
    <source>
        <dbReference type="ARBA" id="ARBA00038502"/>
    </source>
</evidence>
<evidence type="ECO:0000256" key="2">
    <source>
        <dbReference type="ARBA" id="ARBA00023315"/>
    </source>
</evidence>
<keyword evidence="1" id="KW-0808">Transferase</keyword>
<sequence>MNKTKVYMEEIKETDGKEFIIRDEARITIGRFTIVERNSANKSIMIRLRFYREGDRSLLRESLGAMTRGFLRDGSFFKVNVIVSDDISTVPFTELGYTLEGILVNNSYQDSRIRNEYLFGTDNTRFNQFKEFKLLALDGERVSLKLASPENVEDYLIYYTENREFLRALEPHRNAEFYTLTGQRKALDENYKQYMNGLAINFGVYYSGKLIGKVQLSNLVYGGFRSATLGYALHKDFEGKGLMNDALKAAISYAFEELMLHRIEASTLLDNYKSQNVLKRLGFKLVGINEKYLYINGKWQDHYTFSLISES</sequence>
<dbReference type="Proteomes" id="UP000664218">
    <property type="component" value="Unassembled WGS sequence"/>
</dbReference>
<reference evidence="5" key="1">
    <citation type="submission" date="2021-03" db="EMBL/GenBank/DDBJ databases">
        <title>Proteiniclasticum marinus sp. nov., isolated from tidal flat sediment.</title>
        <authorList>
            <person name="Namirimu T."/>
            <person name="Yang J.-A."/>
            <person name="Yang S.-H."/>
            <person name="Kim Y.-J."/>
            <person name="Kwon K.K."/>
        </authorList>
    </citation>
    <scope>NUCLEOTIDE SEQUENCE</scope>
    <source>
        <strain evidence="5">SCR006</strain>
    </source>
</reference>
<dbReference type="PANTHER" id="PTHR43792">
    <property type="entry name" value="GNAT FAMILY, PUTATIVE (AFU_ORTHOLOGUE AFUA_3G00765)-RELATED-RELATED"/>
    <property type="match status" value="1"/>
</dbReference>
<dbReference type="EMBL" id="JAFNJU010000003">
    <property type="protein sequence ID" value="MBO1264568.1"/>
    <property type="molecule type" value="Genomic_DNA"/>
</dbReference>
<dbReference type="Gene3D" id="3.40.630.30">
    <property type="match status" value="2"/>
</dbReference>
<dbReference type="InterPro" id="IPR051531">
    <property type="entry name" value="N-acetyltransferase"/>
</dbReference>
<organism evidence="5 6">
    <name type="scientific">Proteiniclasticum aestuarii</name>
    <dbReference type="NCBI Taxonomy" id="2817862"/>
    <lineage>
        <taxon>Bacteria</taxon>
        <taxon>Bacillati</taxon>
        <taxon>Bacillota</taxon>
        <taxon>Clostridia</taxon>
        <taxon>Eubacteriales</taxon>
        <taxon>Clostridiaceae</taxon>
        <taxon>Proteiniclasticum</taxon>
    </lineage>
</organism>
<protein>
    <submittedName>
        <fullName evidence="5">GNAT family N-acetyltransferase</fullName>
    </submittedName>
</protein>
<dbReference type="PANTHER" id="PTHR43792:SF8">
    <property type="entry name" value="[RIBOSOMAL PROTEIN US5]-ALANINE N-ACETYLTRANSFERASE"/>
    <property type="match status" value="1"/>
</dbReference>
<proteinExistence type="inferred from homology"/>
<accession>A0A939KIW5</accession>
<comment type="similarity">
    <text evidence="3">Belongs to the acetyltransferase family. RimJ subfamily.</text>
</comment>
<name>A0A939KIW5_9CLOT</name>
<evidence type="ECO:0000313" key="6">
    <source>
        <dbReference type="Proteomes" id="UP000664218"/>
    </source>
</evidence>
<evidence type="ECO:0000259" key="4">
    <source>
        <dbReference type="PROSITE" id="PS51186"/>
    </source>
</evidence>
<gene>
    <name evidence="5" type="ORF">J3A84_05875</name>
</gene>
<feature type="domain" description="N-acetyltransferase" evidence="4">
    <location>
        <begin position="164"/>
        <end position="301"/>
    </location>
</feature>
<dbReference type="SUPFAM" id="SSF55729">
    <property type="entry name" value="Acyl-CoA N-acyltransferases (Nat)"/>
    <property type="match status" value="1"/>
</dbReference>